<dbReference type="AlphaFoldDB" id="T1FV34"/>
<dbReference type="KEGG" id="hro:HELRODRAFT_193531"/>
<evidence type="ECO:0000313" key="4">
    <source>
        <dbReference type="Proteomes" id="UP000015101"/>
    </source>
</evidence>
<reference evidence="3" key="3">
    <citation type="submission" date="2015-06" db="UniProtKB">
        <authorList>
            <consortium name="EnsemblMetazoa"/>
        </authorList>
    </citation>
    <scope>IDENTIFICATION</scope>
</reference>
<dbReference type="InParanoid" id="T1FV34"/>
<feature type="transmembrane region" description="Helical" evidence="1">
    <location>
        <begin position="233"/>
        <end position="255"/>
    </location>
</feature>
<keyword evidence="1" id="KW-0472">Membrane</keyword>
<sequence>MTVMTSCHHPYSVVAQRSSHFTSDARTRNPMPYTGRGRPSMESTESLITGWNEHAAFLYCQQRKRYLGSYTVTDSKSGNCRKFDCLRRDKTLDSCKSKIIPSSNQTIAIWCYFSYKHEFADMVKTIKITQVNNGTINLTLVVGRIKKFKLQRLKNLNFDCEELSIVGDPQASKFNLLDSIFLGVYYVPSNSKDVSIRYVNSCYNNRDFSIIGFTYWKSEPQDFKFARIQTKDYATIGISLGSTLLFLFLSMIGIFRRIFSKRREKISTAETSAPFSSNASAPIGSLELSADSKSFFTINITEDEDLWDLHLEMNF</sequence>
<reference evidence="2 4" key="2">
    <citation type="journal article" date="2013" name="Nature">
        <title>Insights into bilaterian evolution from three spiralian genomes.</title>
        <authorList>
            <person name="Simakov O."/>
            <person name="Marletaz F."/>
            <person name="Cho S.J."/>
            <person name="Edsinger-Gonzales E."/>
            <person name="Havlak P."/>
            <person name="Hellsten U."/>
            <person name="Kuo D.H."/>
            <person name="Larsson T."/>
            <person name="Lv J."/>
            <person name="Arendt D."/>
            <person name="Savage R."/>
            <person name="Osoegawa K."/>
            <person name="de Jong P."/>
            <person name="Grimwood J."/>
            <person name="Chapman J.A."/>
            <person name="Shapiro H."/>
            <person name="Aerts A."/>
            <person name="Otillar R.P."/>
            <person name="Terry A.Y."/>
            <person name="Boore J.L."/>
            <person name="Grigoriev I.V."/>
            <person name="Lindberg D.R."/>
            <person name="Seaver E.C."/>
            <person name="Weisblat D.A."/>
            <person name="Putnam N.H."/>
            <person name="Rokhsar D.S."/>
        </authorList>
    </citation>
    <scope>NUCLEOTIDE SEQUENCE</scope>
</reference>
<evidence type="ECO:0000313" key="3">
    <source>
        <dbReference type="EnsemblMetazoa" id="HelroP193531"/>
    </source>
</evidence>
<keyword evidence="4" id="KW-1185">Reference proteome</keyword>
<dbReference type="HOGENOM" id="CLU_883621_0_0_1"/>
<reference evidence="4" key="1">
    <citation type="submission" date="2012-12" db="EMBL/GenBank/DDBJ databases">
        <authorList>
            <person name="Hellsten U."/>
            <person name="Grimwood J."/>
            <person name="Chapman J.A."/>
            <person name="Shapiro H."/>
            <person name="Aerts A."/>
            <person name="Otillar R.P."/>
            <person name="Terry A.Y."/>
            <person name="Boore J.L."/>
            <person name="Simakov O."/>
            <person name="Marletaz F."/>
            <person name="Cho S.-J."/>
            <person name="Edsinger-Gonzales E."/>
            <person name="Havlak P."/>
            <person name="Kuo D.-H."/>
            <person name="Larsson T."/>
            <person name="Lv J."/>
            <person name="Arendt D."/>
            <person name="Savage R."/>
            <person name="Osoegawa K."/>
            <person name="de Jong P."/>
            <person name="Lindberg D.R."/>
            <person name="Seaver E.C."/>
            <person name="Weisblat D.A."/>
            <person name="Putnam N.H."/>
            <person name="Grigoriev I.V."/>
            <person name="Rokhsar D.S."/>
        </authorList>
    </citation>
    <scope>NUCLEOTIDE SEQUENCE</scope>
</reference>
<dbReference type="RefSeq" id="XP_009026396.1">
    <property type="nucleotide sequence ID" value="XM_009028148.1"/>
</dbReference>
<keyword evidence="1" id="KW-1133">Transmembrane helix</keyword>
<organism evidence="3 4">
    <name type="scientific">Helobdella robusta</name>
    <name type="common">Californian leech</name>
    <dbReference type="NCBI Taxonomy" id="6412"/>
    <lineage>
        <taxon>Eukaryota</taxon>
        <taxon>Metazoa</taxon>
        <taxon>Spiralia</taxon>
        <taxon>Lophotrochozoa</taxon>
        <taxon>Annelida</taxon>
        <taxon>Clitellata</taxon>
        <taxon>Hirudinea</taxon>
        <taxon>Rhynchobdellida</taxon>
        <taxon>Glossiphoniidae</taxon>
        <taxon>Helobdella</taxon>
    </lineage>
</organism>
<name>T1FV34_HELRO</name>
<accession>T1FV34</accession>
<proteinExistence type="predicted"/>
<dbReference type="Proteomes" id="UP000015101">
    <property type="component" value="Unassembled WGS sequence"/>
</dbReference>
<dbReference type="EMBL" id="KB097519">
    <property type="protein sequence ID" value="ESN95529.1"/>
    <property type="molecule type" value="Genomic_DNA"/>
</dbReference>
<dbReference type="GeneID" id="20212680"/>
<gene>
    <name evidence="3" type="primary">20212680</name>
    <name evidence="2" type="ORF">HELRODRAFT_193531</name>
</gene>
<protein>
    <submittedName>
        <fullName evidence="2 3">Uncharacterized protein</fullName>
    </submittedName>
</protein>
<evidence type="ECO:0000256" key="1">
    <source>
        <dbReference type="SAM" id="Phobius"/>
    </source>
</evidence>
<evidence type="ECO:0000313" key="2">
    <source>
        <dbReference type="EMBL" id="ESN95529.1"/>
    </source>
</evidence>
<dbReference type="CTD" id="20212680"/>
<dbReference type="EMBL" id="AMQM01006804">
    <property type="status" value="NOT_ANNOTATED_CDS"/>
    <property type="molecule type" value="Genomic_DNA"/>
</dbReference>
<dbReference type="EnsemblMetazoa" id="HelroT193531">
    <property type="protein sequence ID" value="HelroP193531"/>
    <property type="gene ID" value="HelroG193531"/>
</dbReference>
<keyword evidence="1" id="KW-0812">Transmembrane</keyword>